<organism evidence="2 3">
    <name type="scientific">Thermococcus paralvinellae</name>
    <dbReference type="NCBI Taxonomy" id="582419"/>
    <lineage>
        <taxon>Archaea</taxon>
        <taxon>Methanobacteriati</taxon>
        <taxon>Methanobacteriota</taxon>
        <taxon>Thermococci</taxon>
        <taxon>Thermococcales</taxon>
        <taxon>Thermococcaceae</taxon>
        <taxon>Thermococcus</taxon>
    </lineage>
</organism>
<dbReference type="Gene3D" id="3.30.1380.20">
    <property type="entry name" value="Trafficking protein particle complex subunit 3"/>
    <property type="match status" value="1"/>
</dbReference>
<reference evidence="2" key="1">
    <citation type="journal article" date="2020" name="ISME J.">
        <title>Gammaproteobacteria mediating utilization of methyl-, sulfur- and petroleum organic compounds in deep ocean hydrothermal plumes.</title>
        <authorList>
            <person name="Zhou Z."/>
            <person name="Liu Y."/>
            <person name="Pan J."/>
            <person name="Cron B.R."/>
            <person name="Toner B.M."/>
            <person name="Anantharaman K."/>
            <person name="Breier J.A."/>
            <person name="Dick G.J."/>
            <person name="Li M."/>
        </authorList>
    </citation>
    <scope>NUCLEOTIDE SEQUENCE</scope>
    <source>
        <strain evidence="2">SZUA-1476</strain>
    </source>
</reference>
<comment type="caution">
    <text evidence="2">The sequence shown here is derived from an EMBL/GenBank/DDBJ whole genome shotgun (WGS) entry which is preliminary data.</text>
</comment>
<dbReference type="EMBL" id="DQUR01000176">
    <property type="protein sequence ID" value="HIP89312.1"/>
    <property type="molecule type" value="Genomic_DNA"/>
</dbReference>
<dbReference type="InterPro" id="IPR004096">
    <property type="entry name" value="V4R"/>
</dbReference>
<dbReference type="PANTHER" id="PTHR35090">
    <property type="entry name" value="DNA-DIRECTED RNA POLYMERASE SUBUNIT I"/>
    <property type="match status" value="1"/>
</dbReference>
<dbReference type="PANTHER" id="PTHR35090:SF2">
    <property type="entry name" value="ARSR FAMILY TRANSCRIPTIONAL REGULATOR"/>
    <property type="match status" value="1"/>
</dbReference>
<proteinExistence type="predicted"/>
<feature type="domain" description="4-vinyl reductase 4VR" evidence="1">
    <location>
        <begin position="124"/>
        <end position="185"/>
    </location>
</feature>
<dbReference type="InterPro" id="IPR024096">
    <property type="entry name" value="NO_sig/Golgi_transp_ligand-bd"/>
</dbReference>
<protein>
    <recommendedName>
        <fullName evidence="1">4-vinyl reductase 4VR domain-containing protein</fullName>
    </recommendedName>
</protein>
<dbReference type="SMART" id="SM00989">
    <property type="entry name" value="V4R"/>
    <property type="match status" value="1"/>
</dbReference>
<evidence type="ECO:0000313" key="2">
    <source>
        <dbReference type="EMBL" id="HIP89312.1"/>
    </source>
</evidence>
<dbReference type="SUPFAM" id="SSF111126">
    <property type="entry name" value="Ligand-binding domain in the NO signalling and Golgi transport"/>
    <property type="match status" value="1"/>
</dbReference>
<dbReference type="Proteomes" id="UP000653692">
    <property type="component" value="Unassembled WGS sequence"/>
</dbReference>
<evidence type="ECO:0000313" key="3">
    <source>
        <dbReference type="Proteomes" id="UP000653692"/>
    </source>
</evidence>
<name>A0A832ZF87_9EURY</name>
<gene>
    <name evidence="2" type="ORF">EYH24_05155</name>
</gene>
<accession>A0A832ZF87</accession>
<dbReference type="Pfam" id="PF02830">
    <property type="entry name" value="V4R"/>
    <property type="match status" value="1"/>
</dbReference>
<evidence type="ECO:0000259" key="1">
    <source>
        <dbReference type="SMART" id="SM00989"/>
    </source>
</evidence>
<sequence>MIWMEDIGILMEKWREVYREKVNSKKRNGEGVTLTPENYFNVIRPFFMKVSPEDKEYVRTFRMVSYGMLEYSPSLRTLILRGAGYNLASRLVESGEIRDIEDLPKVFLNQKIGILDIVDESFNVMKINIYECMSCYKAPPIGRTLCDFEAGLIQGAMEKLIGENVTREIYCWGLGNSFCGFEVIFE</sequence>
<dbReference type="AlphaFoldDB" id="A0A832ZF87"/>